<gene>
    <name evidence="4" type="primary">porA</name>
    <name evidence="4" type="ORF">CO056_00095</name>
</gene>
<accession>A0A2M8ERS7</accession>
<dbReference type="SUPFAM" id="SSF52922">
    <property type="entry name" value="TK C-terminal domain-like"/>
    <property type="match status" value="1"/>
</dbReference>
<dbReference type="AlphaFoldDB" id="A0A2M8ERS7"/>
<feature type="domain" description="Pyruvate flavodoxin/ferredoxin oxidoreductase pyrimidine binding" evidence="2">
    <location>
        <begin position="14"/>
        <end position="233"/>
    </location>
</feature>
<dbReference type="Proteomes" id="UP000230228">
    <property type="component" value="Unassembled WGS sequence"/>
</dbReference>
<dbReference type="InterPro" id="IPR029061">
    <property type="entry name" value="THDP-binding"/>
</dbReference>
<dbReference type="EMBL" id="PFSH01000003">
    <property type="protein sequence ID" value="PJC25443.1"/>
    <property type="molecule type" value="Genomic_DNA"/>
</dbReference>
<dbReference type="InterPro" id="IPR009014">
    <property type="entry name" value="Transketo_C/PFOR_II"/>
</dbReference>
<dbReference type="Pfam" id="PF17147">
    <property type="entry name" value="PFOR_II"/>
    <property type="match status" value="1"/>
</dbReference>
<dbReference type="Gene3D" id="3.40.50.970">
    <property type="match status" value="1"/>
</dbReference>
<dbReference type="InterPro" id="IPR050722">
    <property type="entry name" value="Pyruvate:ferred/Flavod_OxRd"/>
</dbReference>
<dbReference type="GO" id="GO:0016491">
    <property type="term" value="F:oxidoreductase activity"/>
    <property type="evidence" value="ECO:0007669"/>
    <property type="project" value="UniProtKB-KW"/>
</dbReference>
<evidence type="ECO:0000259" key="2">
    <source>
        <dbReference type="Pfam" id="PF01855"/>
    </source>
</evidence>
<feature type="domain" description="Pyruvate:ferredoxin oxidoreductase core" evidence="3">
    <location>
        <begin position="258"/>
        <end position="353"/>
    </location>
</feature>
<dbReference type="Pfam" id="PF01855">
    <property type="entry name" value="POR_N"/>
    <property type="match status" value="1"/>
</dbReference>
<evidence type="ECO:0000259" key="3">
    <source>
        <dbReference type="Pfam" id="PF17147"/>
    </source>
</evidence>
<name>A0A2M8ERS7_9BACT</name>
<dbReference type="CDD" id="cd07034">
    <property type="entry name" value="TPP_PYR_PFOR_IOR-alpha_like"/>
    <property type="match status" value="1"/>
</dbReference>
<evidence type="ECO:0000313" key="5">
    <source>
        <dbReference type="Proteomes" id="UP000230228"/>
    </source>
</evidence>
<reference evidence="5" key="1">
    <citation type="submission" date="2017-09" db="EMBL/GenBank/DDBJ databases">
        <title>Depth-based differentiation of microbial function through sediment-hosted aquifers and enrichment of novel symbionts in the deep terrestrial subsurface.</title>
        <authorList>
            <person name="Probst A.J."/>
            <person name="Ladd B."/>
            <person name="Jarett J.K."/>
            <person name="Geller-Mcgrath D.E."/>
            <person name="Sieber C.M.K."/>
            <person name="Emerson J.B."/>
            <person name="Anantharaman K."/>
            <person name="Thomas B.C."/>
            <person name="Malmstrom R."/>
            <person name="Stieglmeier M."/>
            <person name="Klingl A."/>
            <person name="Woyke T."/>
            <person name="Ryan C.M."/>
            <person name="Banfield J.F."/>
        </authorList>
    </citation>
    <scope>NUCLEOTIDE SEQUENCE [LARGE SCALE GENOMIC DNA]</scope>
</reference>
<sequence length="383" mass="42753">MRELITGNMAVALAAKFCRPEVISAYPITPQTTIIEYLAKMVAKGELKAEYIKVESEHSAMAACIGAAAAGCRVFTATSSQGLLLMHEMLFQASGLRLPIVMVNVNRAVGAPWTIHTDQTDSMAQRDTGWIQFYCEDGQEVLDMIIQGFKIAEKISLPVMVISEGFILSHTTSPVEIPEQEKADEFLPPYQPKWKLDTDNPMAFGGHASSNIYSELRRNIQKSMEEVGEIQMETASEFFRLFGRKYLPVEVEGSLDSEILLVTSGTISGTAREVIKNYPDVSLMKIRMFRPFPYNLVRKLSCHAKKIAVIDRNISFGSRGIFAESVRSSLYGIPPRPVFEFIFGIGGEDVTPEIISKAIDFTADDSNPYWLKPIWQKELEGMK</sequence>
<dbReference type="SUPFAM" id="SSF52518">
    <property type="entry name" value="Thiamin diphosphate-binding fold (THDP-binding)"/>
    <property type="match status" value="1"/>
</dbReference>
<dbReference type="Gene3D" id="3.40.50.920">
    <property type="match status" value="1"/>
</dbReference>
<dbReference type="InterPro" id="IPR033412">
    <property type="entry name" value="PFOR_II"/>
</dbReference>
<keyword evidence="4" id="KW-0670">Pyruvate</keyword>
<proteinExistence type="predicted"/>
<evidence type="ECO:0000256" key="1">
    <source>
        <dbReference type="ARBA" id="ARBA00023002"/>
    </source>
</evidence>
<dbReference type="InterPro" id="IPR002880">
    <property type="entry name" value="Pyrv_Fd/Flavodoxin_OxRdtase_N"/>
</dbReference>
<dbReference type="GO" id="GO:0006979">
    <property type="term" value="P:response to oxidative stress"/>
    <property type="evidence" value="ECO:0007669"/>
    <property type="project" value="TreeGrafter"/>
</dbReference>
<dbReference type="FunFam" id="3.40.50.970:FF:000012">
    <property type="entry name" value="Pyruvate:ferredoxin (Flavodoxin) oxidoreductase"/>
    <property type="match status" value="1"/>
</dbReference>
<comment type="caution">
    <text evidence="4">The sequence shown here is derived from an EMBL/GenBank/DDBJ whole genome shotgun (WGS) entry which is preliminary data.</text>
</comment>
<dbReference type="PANTHER" id="PTHR32154:SF0">
    <property type="entry name" value="PYRUVATE-FLAVODOXIN OXIDOREDUCTASE-RELATED"/>
    <property type="match status" value="1"/>
</dbReference>
<dbReference type="PANTHER" id="PTHR32154">
    <property type="entry name" value="PYRUVATE-FLAVODOXIN OXIDOREDUCTASE-RELATED"/>
    <property type="match status" value="1"/>
</dbReference>
<organism evidence="4 5">
    <name type="scientific">Candidatus Tagabacteria bacterium CG_4_9_14_0_2_um_filter_41_11</name>
    <dbReference type="NCBI Taxonomy" id="1975019"/>
    <lineage>
        <taxon>Bacteria</taxon>
        <taxon>Candidatus Tagaibacteriota</taxon>
    </lineage>
</organism>
<protein>
    <submittedName>
        <fullName evidence="4">Pyruvate ferredoxin oxidoreductase</fullName>
    </submittedName>
</protein>
<keyword evidence="1" id="KW-0560">Oxidoreductase</keyword>
<evidence type="ECO:0000313" key="4">
    <source>
        <dbReference type="EMBL" id="PJC25443.1"/>
    </source>
</evidence>